<accession>A0A9D2EQK1</accession>
<dbReference type="Proteomes" id="UP000824048">
    <property type="component" value="Unassembled WGS sequence"/>
</dbReference>
<dbReference type="AlphaFoldDB" id="A0A9D2EQK1"/>
<name>A0A9D2EQK1_9FIRM</name>
<reference evidence="1" key="2">
    <citation type="submission" date="2021-04" db="EMBL/GenBank/DDBJ databases">
        <authorList>
            <person name="Gilroy R."/>
        </authorList>
    </citation>
    <scope>NUCLEOTIDE SEQUENCE</scope>
    <source>
        <strain evidence="1">ChiSxjej1B13-11774</strain>
    </source>
</reference>
<evidence type="ECO:0000313" key="2">
    <source>
        <dbReference type="Proteomes" id="UP000824048"/>
    </source>
</evidence>
<protein>
    <submittedName>
        <fullName evidence="1">Uncharacterized protein</fullName>
    </submittedName>
</protein>
<reference evidence="1" key="1">
    <citation type="journal article" date="2021" name="PeerJ">
        <title>Extensive microbial diversity within the chicken gut microbiome revealed by metagenomics and culture.</title>
        <authorList>
            <person name="Gilroy R."/>
            <person name="Ravi A."/>
            <person name="Getino M."/>
            <person name="Pursley I."/>
            <person name="Horton D.L."/>
            <person name="Alikhan N.F."/>
            <person name="Baker D."/>
            <person name="Gharbi K."/>
            <person name="Hall N."/>
            <person name="Watson M."/>
            <person name="Adriaenssens E.M."/>
            <person name="Foster-Nyarko E."/>
            <person name="Jarju S."/>
            <person name="Secka A."/>
            <person name="Antonio M."/>
            <person name="Oren A."/>
            <person name="Chaudhuri R.R."/>
            <person name="La Ragione R."/>
            <person name="Hildebrand F."/>
            <person name="Pallen M.J."/>
        </authorList>
    </citation>
    <scope>NUCLEOTIDE SEQUENCE</scope>
    <source>
        <strain evidence="1">ChiSxjej1B13-11774</strain>
    </source>
</reference>
<proteinExistence type="predicted"/>
<comment type="caution">
    <text evidence="1">The sequence shown here is derived from an EMBL/GenBank/DDBJ whole genome shotgun (WGS) entry which is preliminary data.</text>
</comment>
<gene>
    <name evidence="1" type="ORF">H9811_04025</name>
</gene>
<evidence type="ECO:0000313" key="1">
    <source>
        <dbReference type="EMBL" id="HIZ41715.1"/>
    </source>
</evidence>
<dbReference type="EMBL" id="DXBP01000029">
    <property type="protein sequence ID" value="HIZ41715.1"/>
    <property type="molecule type" value="Genomic_DNA"/>
</dbReference>
<sequence length="342" mass="38058">MITLERINCAPLLAEAGLAVCCTETFCTLMEQGAFRSANCRRVLAALYDAEPDAADPYRVRLPHRVCCFASLDRWARTALTVTAGSEARNPPVFALDTELMQPEIFWLLNSLPVAIHLAGDDKALRRLARFLLESPRPLPVPARHPAPADTPFRLLTAHGPVLTFQDREGTDAAGNRLVTDDGLALLRPADPLEDPQALGQMLYERSHLQGLLYPHPARSHPTWLQIETPVVNCLLRTPRGQVCPDTDLLIVDQHADGLVTAESESPCSARYYTDFVDRVLEDLPQGQRWALALPRQDAPPGTPCYGFAFRNGMLFLYEDTDALEMFTRCLSLLQDRHSPRP</sequence>
<organism evidence="1 2">
    <name type="scientific">Candidatus Gemmiger excrementigallinarum</name>
    <dbReference type="NCBI Taxonomy" id="2838609"/>
    <lineage>
        <taxon>Bacteria</taxon>
        <taxon>Bacillati</taxon>
        <taxon>Bacillota</taxon>
        <taxon>Clostridia</taxon>
        <taxon>Eubacteriales</taxon>
        <taxon>Gemmiger</taxon>
    </lineage>
</organism>